<dbReference type="RefSeq" id="WP_213484808.1">
    <property type="nucleotide sequence ID" value="NZ_CAJRAY010000057.1"/>
</dbReference>
<dbReference type="EMBL" id="CAJRAY010000057">
    <property type="protein sequence ID" value="CAG5088512.1"/>
    <property type="molecule type" value="Genomic_DNA"/>
</dbReference>
<evidence type="ECO:0000256" key="4">
    <source>
        <dbReference type="SAM" id="Coils"/>
    </source>
</evidence>
<dbReference type="InterPro" id="IPR001029">
    <property type="entry name" value="Flagellin_N"/>
</dbReference>
<evidence type="ECO:0000259" key="6">
    <source>
        <dbReference type="Pfam" id="PF00700"/>
    </source>
</evidence>
<dbReference type="Pfam" id="PF00669">
    <property type="entry name" value="Flagellin_N"/>
    <property type="match status" value="1"/>
</dbReference>
<protein>
    <submittedName>
        <fullName evidence="7">Flagellar hook-associated protein 3</fullName>
    </submittedName>
</protein>
<dbReference type="PANTHER" id="PTHR42792:SF1">
    <property type="entry name" value="FLAGELLAR HOOK-ASSOCIATED PROTEIN 3"/>
    <property type="match status" value="1"/>
</dbReference>
<keyword evidence="4" id="KW-0175">Coiled coil</keyword>
<gene>
    <name evidence="7" type="primary">txxe 2371-flgL</name>
    <name evidence="7" type="ORF">TXXE_11990</name>
</gene>
<dbReference type="Proteomes" id="UP000681526">
    <property type="component" value="Unassembled WGS sequence"/>
</dbReference>
<keyword evidence="7" id="KW-0969">Cilium</keyword>
<evidence type="ECO:0000313" key="8">
    <source>
        <dbReference type="Proteomes" id="UP000681526"/>
    </source>
</evidence>
<evidence type="ECO:0000259" key="5">
    <source>
        <dbReference type="Pfam" id="PF00669"/>
    </source>
</evidence>
<proteinExistence type="inferred from homology"/>
<dbReference type="InterPro" id="IPR001492">
    <property type="entry name" value="Flagellin"/>
</dbReference>
<dbReference type="PRINTS" id="PR00207">
    <property type="entry name" value="FLAGELLIN"/>
</dbReference>
<comment type="subcellular location">
    <subcellularLocation>
        <location evidence="1">Bacterial flagellum</location>
    </subcellularLocation>
</comment>
<comment type="similarity">
    <text evidence="2">Belongs to the bacterial flagellin family.</text>
</comment>
<dbReference type="NCBIfam" id="TIGR02550">
    <property type="entry name" value="flagell_flgL"/>
    <property type="match status" value="1"/>
</dbReference>
<organism evidence="7 8">
    <name type="scientific">Thermobacillus xylanilyticus</name>
    <dbReference type="NCBI Taxonomy" id="76633"/>
    <lineage>
        <taxon>Bacteria</taxon>
        <taxon>Bacillati</taxon>
        <taxon>Bacillota</taxon>
        <taxon>Bacilli</taxon>
        <taxon>Bacillales</taxon>
        <taxon>Paenibacillaceae</taxon>
        <taxon>Thermobacillus</taxon>
    </lineage>
</organism>
<keyword evidence="7" id="KW-0282">Flagellum</keyword>
<dbReference type="InterPro" id="IPR013384">
    <property type="entry name" value="Flagell_FlgL"/>
</dbReference>
<keyword evidence="3" id="KW-0975">Bacterial flagellum</keyword>
<dbReference type="SUPFAM" id="SSF64518">
    <property type="entry name" value="Phase 1 flagellin"/>
    <property type="match status" value="1"/>
</dbReference>
<accession>A0ABN7RXP8</accession>
<evidence type="ECO:0000256" key="3">
    <source>
        <dbReference type="ARBA" id="ARBA00023143"/>
    </source>
</evidence>
<evidence type="ECO:0000256" key="2">
    <source>
        <dbReference type="ARBA" id="ARBA00005709"/>
    </source>
</evidence>
<name>A0ABN7RXP8_THEXY</name>
<dbReference type="Pfam" id="PF00700">
    <property type="entry name" value="Flagellin_C"/>
    <property type="match status" value="1"/>
</dbReference>
<dbReference type="Gene3D" id="1.20.1330.10">
    <property type="entry name" value="f41 fragment of flagellin, N-terminal domain"/>
    <property type="match status" value="1"/>
</dbReference>
<feature type="coiled-coil region" evidence="4">
    <location>
        <begin position="242"/>
        <end position="269"/>
    </location>
</feature>
<keyword evidence="7" id="KW-0966">Cell projection</keyword>
<reference evidence="7 8" key="1">
    <citation type="submission" date="2021-04" db="EMBL/GenBank/DDBJ databases">
        <authorList>
            <person name="Rakotoarivonina H."/>
        </authorList>
    </citation>
    <scope>NUCLEOTIDE SEQUENCE [LARGE SCALE GENOMIC DNA]</scope>
    <source>
        <strain evidence="7 8">XE</strain>
    </source>
</reference>
<dbReference type="InterPro" id="IPR046358">
    <property type="entry name" value="Flagellin_C"/>
</dbReference>
<keyword evidence="8" id="KW-1185">Reference proteome</keyword>
<sequence length="302" mass="33562">MPLRITPGMMHMQLTRNLNRTLTEMSKLQEQMTTGRKINRASDDPVGITYALRYRSELSANEQYQKSVDMALSWLDFNDTVLHQAQDVLKRLKELAVQGSNGTNPDVALNNIAVEVIQLKEQIVDIANSTLNGKYVFNGEKTDVIPYDPTVTPFDPSTIETDSGAIYYMVGVGVKLQINLSGSDVFGRPGEADNIFAVFDQIITALQNGNHSGVSAQIANIESRMDKILNQQAEIGARVNRVELMQNRLKDLELNLTDLQSKTEDVDMEKLIIDAKVNENIYQASLSVGAKIITPSLVDFLN</sequence>
<evidence type="ECO:0000313" key="7">
    <source>
        <dbReference type="EMBL" id="CAG5088512.1"/>
    </source>
</evidence>
<feature type="domain" description="Flagellin C-terminal" evidence="6">
    <location>
        <begin position="219"/>
        <end position="300"/>
    </location>
</feature>
<dbReference type="PANTHER" id="PTHR42792">
    <property type="entry name" value="FLAGELLIN"/>
    <property type="match status" value="1"/>
</dbReference>
<evidence type="ECO:0000256" key="1">
    <source>
        <dbReference type="ARBA" id="ARBA00004365"/>
    </source>
</evidence>
<feature type="domain" description="Flagellin N-terminal" evidence="5">
    <location>
        <begin position="9"/>
        <end position="142"/>
    </location>
</feature>
<comment type="caution">
    <text evidence="7">The sequence shown here is derived from an EMBL/GenBank/DDBJ whole genome shotgun (WGS) entry which is preliminary data.</text>
</comment>